<dbReference type="InterPro" id="IPR001789">
    <property type="entry name" value="Sig_transdc_resp-reg_receiver"/>
</dbReference>
<evidence type="ECO:0000256" key="1">
    <source>
        <dbReference type="ARBA" id="ARBA00023125"/>
    </source>
</evidence>
<keyword evidence="1" id="KW-0238">DNA-binding</keyword>
<evidence type="ECO:0000256" key="3">
    <source>
        <dbReference type="SAM" id="MobiDB-lite"/>
    </source>
</evidence>
<evidence type="ECO:0000313" key="6">
    <source>
        <dbReference type="EMBL" id="POR47568.1"/>
    </source>
</evidence>
<dbReference type="InterPro" id="IPR000792">
    <property type="entry name" value="Tscrpt_reg_LuxR_C"/>
</dbReference>
<comment type="caution">
    <text evidence="2">Lacks conserved residue(s) required for the propagation of feature annotation.</text>
</comment>
<organism evidence="6 7">
    <name type="scientific">Bosea psychrotolerans</name>
    <dbReference type="NCBI Taxonomy" id="1871628"/>
    <lineage>
        <taxon>Bacteria</taxon>
        <taxon>Pseudomonadati</taxon>
        <taxon>Pseudomonadota</taxon>
        <taxon>Alphaproteobacteria</taxon>
        <taxon>Hyphomicrobiales</taxon>
        <taxon>Boseaceae</taxon>
        <taxon>Bosea</taxon>
    </lineage>
</organism>
<evidence type="ECO:0000256" key="2">
    <source>
        <dbReference type="PROSITE-ProRule" id="PRU00169"/>
    </source>
</evidence>
<dbReference type="PANTHER" id="PTHR45566:SF2">
    <property type="entry name" value="NARL SUBFAMILY"/>
    <property type="match status" value="1"/>
</dbReference>
<dbReference type="InterPro" id="IPR016032">
    <property type="entry name" value="Sig_transdc_resp-reg_C-effctor"/>
</dbReference>
<comment type="caution">
    <text evidence="6">The sequence shown here is derived from an EMBL/GenBank/DDBJ whole genome shotgun (WGS) entry which is preliminary data.</text>
</comment>
<dbReference type="EMBL" id="PQFZ01000018">
    <property type="protein sequence ID" value="POR47568.1"/>
    <property type="molecule type" value="Genomic_DNA"/>
</dbReference>
<evidence type="ECO:0000259" key="4">
    <source>
        <dbReference type="PROSITE" id="PS50043"/>
    </source>
</evidence>
<keyword evidence="7" id="KW-1185">Reference proteome</keyword>
<dbReference type="GO" id="GO:0000160">
    <property type="term" value="P:phosphorelay signal transduction system"/>
    <property type="evidence" value="ECO:0007669"/>
    <property type="project" value="InterPro"/>
</dbReference>
<accession>A0A2S4LYT1</accession>
<protein>
    <submittedName>
        <fullName evidence="6">LuxR family two component transcriptional regulator</fullName>
    </submittedName>
</protein>
<dbReference type="GO" id="GO:0003677">
    <property type="term" value="F:DNA binding"/>
    <property type="evidence" value="ECO:0007669"/>
    <property type="project" value="UniProtKB-KW"/>
</dbReference>
<dbReference type="CDD" id="cd06170">
    <property type="entry name" value="LuxR_C_like"/>
    <property type="match status" value="1"/>
</dbReference>
<dbReference type="AlphaFoldDB" id="A0A2S4LYT1"/>
<dbReference type="InterPro" id="IPR051015">
    <property type="entry name" value="EvgA-like"/>
</dbReference>
<dbReference type="SUPFAM" id="SSF46894">
    <property type="entry name" value="C-terminal effector domain of the bipartite response regulators"/>
    <property type="match status" value="1"/>
</dbReference>
<dbReference type="PRINTS" id="PR00038">
    <property type="entry name" value="HTHLUXR"/>
</dbReference>
<dbReference type="PROSITE" id="PS50110">
    <property type="entry name" value="RESPONSE_REGULATORY"/>
    <property type="match status" value="1"/>
</dbReference>
<feature type="domain" description="HTH luxR-type" evidence="4">
    <location>
        <begin position="152"/>
        <end position="217"/>
    </location>
</feature>
<dbReference type="PROSITE" id="PS50043">
    <property type="entry name" value="HTH_LUXR_2"/>
    <property type="match status" value="1"/>
</dbReference>
<sequence length="239" mass="26603">MVRILVADEHALYRTGLRVVLLAALPDAEFLEATDLDSLMRNLMEEPHIHLALVGMSLIGSAGPNIIWDFKRASALTRYVVISTDASFDQVLHYIAEGFHGFISTLQRDDEIVESVRDVLAGRLSIPRDLTPFSSASENSRPRGGLQRRSGLQQSTLGLTPRQKDVLTLLAEGLSNREIAQALHIAEPTTKIHVSGVMRVLNVRNRTEAAVLARDMIRTSEIDPEARRKPRQGRTKPRQ</sequence>
<dbReference type="Gene3D" id="3.40.50.2300">
    <property type="match status" value="1"/>
</dbReference>
<dbReference type="SMART" id="SM00421">
    <property type="entry name" value="HTH_LUXR"/>
    <property type="match status" value="1"/>
</dbReference>
<dbReference type="PANTHER" id="PTHR45566">
    <property type="entry name" value="HTH-TYPE TRANSCRIPTIONAL REGULATOR YHJB-RELATED"/>
    <property type="match status" value="1"/>
</dbReference>
<feature type="domain" description="Response regulatory" evidence="5">
    <location>
        <begin position="3"/>
        <end position="120"/>
    </location>
</feature>
<reference evidence="6 7" key="1">
    <citation type="submission" date="2018-01" db="EMBL/GenBank/DDBJ databases">
        <title>Genomic Encyclopedia of Type Strains, Phase III (KMG-III): the genomes of soil and plant-associated and newly described type strains.</title>
        <authorList>
            <person name="Whitman W."/>
        </authorList>
    </citation>
    <scope>NUCLEOTIDE SEQUENCE [LARGE SCALE GENOMIC DNA]</scope>
    <source>
        <strain evidence="6 7">1131</strain>
    </source>
</reference>
<evidence type="ECO:0000313" key="7">
    <source>
        <dbReference type="Proteomes" id="UP000236919"/>
    </source>
</evidence>
<dbReference type="SUPFAM" id="SSF52172">
    <property type="entry name" value="CheY-like"/>
    <property type="match status" value="1"/>
</dbReference>
<dbReference type="RefSeq" id="WP_103720538.1">
    <property type="nucleotide sequence ID" value="NZ_PQFZ01000018.1"/>
</dbReference>
<dbReference type="Pfam" id="PF00196">
    <property type="entry name" value="GerE"/>
    <property type="match status" value="1"/>
</dbReference>
<evidence type="ECO:0000259" key="5">
    <source>
        <dbReference type="PROSITE" id="PS50110"/>
    </source>
</evidence>
<gene>
    <name evidence="6" type="ORF">CYD53_11834</name>
</gene>
<dbReference type="OrthoDB" id="9805444at2"/>
<proteinExistence type="predicted"/>
<dbReference type="GO" id="GO:0006355">
    <property type="term" value="P:regulation of DNA-templated transcription"/>
    <property type="evidence" value="ECO:0007669"/>
    <property type="project" value="InterPro"/>
</dbReference>
<dbReference type="InterPro" id="IPR011006">
    <property type="entry name" value="CheY-like_superfamily"/>
</dbReference>
<feature type="region of interest" description="Disordered" evidence="3">
    <location>
        <begin position="131"/>
        <end position="157"/>
    </location>
</feature>
<dbReference type="Proteomes" id="UP000236919">
    <property type="component" value="Unassembled WGS sequence"/>
</dbReference>
<name>A0A2S4LYT1_9HYPH</name>